<evidence type="ECO:0000256" key="3">
    <source>
        <dbReference type="ARBA" id="ARBA00008807"/>
    </source>
</evidence>
<proteinExistence type="inferred from homology"/>
<keyword evidence="5" id="KW-0813">Transport</keyword>
<comment type="caution">
    <text evidence="19">The sequence shown here is derived from an EMBL/GenBank/DDBJ whole genome shotgun (WGS) entry which is preliminary data.</text>
</comment>
<feature type="domain" description="C2H2-type" evidence="18">
    <location>
        <begin position="1029"/>
        <end position="1058"/>
    </location>
</feature>
<gene>
    <name evidence="19" type="ORF">KCU76_g7196</name>
</gene>
<keyword evidence="15" id="KW-0863">Zinc-finger</keyword>
<feature type="transmembrane region" description="Helical" evidence="17">
    <location>
        <begin position="699"/>
        <end position="719"/>
    </location>
</feature>
<dbReference type="InterPro" id="IPR004648">
    <property type="entry name" value="Oligpept_transpt"/>
</dbReference>
<feature type="transmembrane region" description="Helical" evidence="17">
    <location>
        <begin position="631"/>
        <end position="652"/>
    </location>
</feature>
<dbReference type="GO" id="GO:0008270">
    <property type="term" value="F:zinc ion binding"/>
    <property type="evidence" value="ECO:0007669"/>
    <property type="project" value="UniProtKB-KW"/>
</dbReference>
<sequence>MSGMGKRFGFKRANTNQDEPITINELQKLDSQSKHAGSSKLGPDHGVPEEVIEGDVREITEVEANHALKSFRKDHMWDPNMEDEALDIVDAVTGAHDAKGEAQLVDDMIENSPYPEVRAVVRNYDEDVPTSTIRAWTIGLLMTTVCSSLNALFLLRYPNISIGPYVVQLISYPIGVAWAKSLPNKEFSIFGLKANLNPGPFNVKEHVIIVAMANAAFGGGAGYFVDTVVSLKKFYHFNTSQFGWGFNTLFALSTQCLGFGLAGSVRKFLVEPAAMIWPGALVNVGFMYALHDHSPADPTKTSGWSVSRYKWFMICMVAMFVWSWFPDFIIPAFSYFAWVTWIKPNNVIVNQLFGQATGVSLGFPFTGFTLDWAQINSFYGSPLLSPWYALANTGIGIIFFGWIIVPALHYSGVWYGEYLPISQNGIFDNQGNTYNISRILTPEHIVDPVKYEAYSPLMLSTAFALTYGMNFASIAALVSHTYLFHGPEIWRRFKSSKGELDDIHMKLMRKYRLVPTWWYLALLAVMIAFAFVSALAYPTGMAWYSVILSLVIATVFTIPIGIIQAFTNIQLGLNVFTEFIIGYVQPGHPIAMMMFKTFGYIVMTQALYFCQDLKLGHYMHVPQRSMFTAQLVATIWSCLCQLATVEWAMGAIKHVCTKAASGNFTCASIKTFYNASVIWGAIGPKHLFSDGATYQGLQYFWLAGFASPFLVYALARVFPKMSMIRKISMPLIFACFSYVPPYTAMNILSWVAVGWVFNKYLRQKHRGWWMEYNYITSAAFDVGLAICAIILFFCVQLPGKTMPNWWGVDVVGSTLDGAYEGNVQKTVSGDDYFGPRTWKWVMVLSNMELDAKAKVSGMVQLQCGKVRPQFTQLSSLPAFSAATSLCALFRSLPHQFFPLPIVQLASALALTANIAAPFLTEQDCISTLLSLRAAQLHTFWKINHLTNIDMTYDCYFCDPNAHMTSLYHWGTAVECDKCDRTFKTWKACKRQMTRFGHWFTDVCDTCDRRFVDRIAVEQHMLAVGHKAQHRCTKCDCSFQTENDWFKHMTSPIHTRAEPIQAAPAPPVKPTPTPQSASTAGNAPTVPTSRTPTTIADFNSHPDSNSLATANPISNSVLSQAVAAALAVVSAQSTSSLSSGIHPTNTGTFSAPFSVFVEHDNASSITSRYQSITFMQHYQTFSFEELRLADYMAGRRPVYPRQQSEAFAQHTDSRNTLSPSAVTFQPVCSVNPAPTLSAVKPAEATQTDTSFPESLIYPEGTASRTTPSITNHSNAESHTARSSATTAEHMQESSTALTDEDNAKFNLVHEAHARVTKLVRNNENEGGWISQGVGPVRILVSKDTFAPRVLMRAEPSGKVGLDLDVMLGSTFHDLKAPKMLHMNALSQDKKKIETSMCVFKDESEAREFLDKLHKVIAKAQDASAEHPLFSLSEITAQQTEPVEGPEGVNSPFCQERHTDPVAGSQITNCPFCRLGFYAVSKVLQHLEATSCRARPDLNRGNIYHHIHGYDTGAYITESFSDSNASVPENEESLYHCPSMTGKCQGKRLRSFAALYAHLESDDCDLDGRSDLLQDFSNIENWVPAFGSC</sequence>
<feature type="transmembrane region" description="Helical" evidence="17">
    <location>
        <begin position="244"/>
        <end position="262"/>
    </location>
</feature>
<dbReference type="Proteomes" id="UP000779574">
    <property type="component" value="Unassembled WGS sequence"/>
</dbReference>
<keyword evidence="12" id="KW-0906">Nuclear pore complex</keyword>
<feature type="transmembrane region" description="Helical" evidence="17">
    <location>
        <begin position="387"/>
        <end position="410"/>
    </location>
</feature>
<dbReference type="Gene3D" id="2.30.29.30">
    <property type="entry name" value="Pleckstrin-homology domain (PH domain)/Phosphotyrosine-binding domain (PTB)"/>
    <property type="match status" value="1"/>
</dbReference>
<keyword evidence="11" id="KW-0811">Translocation</keyword>
<evidence type="ECO:0000313" key="20">
    <source>
        <dbReference type="Proteomes" id="UP000779574"/>
    </source>
</evidence>
<dbReference type="Pfam" id="PF03169">
    <property type="entry name" value="OPT"/>
    <property type="match status" value="1"/>
</dbReference>
<dbReference type="EMBL" id="JAHFXF010000255">
    <property type="protein sequence ID" value="KAG9691786.1"/>
    <property type="molecule type" value="Genomic_DNA"/>
</dbReference>
<dbReference type="Pfam" id="PF21240">
    <property type="entry name" value="Nup98_GLEBS"/>
    <property type="match status" value="1"/>
</dbReference>
<dbReference type="SUPFAM" id="SSF50729">
    <property type="entry name" value="PH domain-like"/>
    <property type="match status" value="1"/>
</dbReference>
<evidence type="ECO:0000256" key="2">
    <source>
        <dbReference type="ARBA" id="ARBA00004567"/>
    </source>
</evidence>
<evidence type="ECO:0000256" key="4">
    <source>
        <dbReference type="ARBA" id="ARBA00008926"/>
    </source>
</evidence>
<feature type="transmembrane region" description="Helical" evidence="17">
    <location>
        <begin position="457"/>
        <end position="484"/>
    </location>
</feature>
<dbReference type="GO" id="GO:0005643">
    <property type="term" value="C:nuclear pore"/>
    <property type="evidence" value="ECO:0007669"/>
    <property type="project" value="UniProtKB-SubCell"/>
</dbReference>
<dbReference type="InterPro" id="IPR011993">
    <property type="entry name" value="PH-like_dom_sf"/>
</dbReference>
<comment type="similarity">
    <text evidence="3">Belongs to the oligopeptide OPT transporter family.</text>
</comment>
<keyword evidence="9" id="KW-0653">Protein transport</keyword>
<feature type="transmembrane region" description="Helical" evidence="17">
    <location>
        <begin position="516"/>
        <end position="535"/>
    </location>
</feature>
<evidence type="ECO:0000256" key="12">
    <source>
        <dbReference type="ARBA" id="ARBA00023132"/>
    </source>
</evidence>
<dbReference type="Pfam" id="PF00638">
    <property type="entry name" value="Ran_BP1"/>
    <property type="match status" value="1"/>
</dbReference>
<feature type="transmembrane region" description="Helical" evidence="17">
    <location>
        <begin position="135"/>
        <end position="155"/>
    </location>
</feature>
<evidence type="ECO:0000256" key="16">
    <source>
        <dbReference type="SAM" id="MobiDB-lite"/>
    </source>
</evidence>
<feature type="transmembrane region" description="Helical" evidence="17">
    <location>
        <begin position="731"/>
        <end position="752"/>
    </location>
</feature>
<dbReference type="SMART" id="SM00355">
    <property type="entry name" value="ZnF_C2H2"/>
    <property type="match status" value="3"/>
</dbReference>
<organism evidence="19 20">
    <name type="scientific">Aureobasidium melanogenum</name>
    <name type="common">Aureobasidium pullulans var. melanogenum</name>
    <dbReference type="NCBI Taxonomy" id="46634"/>
    <lineage>
        <taxon>Eukaryota</taxon>
        <taxon>Fungi</taxon>
        <taxon>Dikarya</taxon>
        <taxon>Ascomycota</taxon>
        <taxon>Pezizomycotina</taxon>
        <taxon>Dothideomycetes</taxon>
        <taxon>Dothideomycetidae</taxon>
        <taxon>Dothideales</taxon>
        <taxon>Saccotheciaceae</taxon>
        <taxon>Aureobasidium</taxon>
    </lineage>
</organism>
<feature type="region of interest" description="Disordered" evidence="16">
    <location>
        <begin position="1239"/>
        <end position="1296"/>
    </location>
</feature>
<keyword evidence="13 17" id="KW-0472">Membrane</keyword>
<dbReference type="GO" id="GO:0015031">
    <property type="term" value="P:protein transport"/>
    <property type="evidence" value="ECO:0007669"/>
    <property type="project" value="UniProtKB-KW"/>
</dbReference>
<feature type="transmembrane region" description="Helical" evidence="17">
    <location>
        <begin position="896"/>
        <end position="919"/>
    </location>
</feature>
<evidence type="ECO:0000313" key="19">
    <source>
        <dbReference type="EMBL" id="KAG9691786.1"/>
    </source>
</evidence>
<evidence type="ECO:0000256" key="8">
    <source>
        <dbReference type="ARBA" id="ARBA00022856"/>
    </source>
</evidence>
<accession>A0A9P8EI96</accession>
<keyword evidence="15" id="KW-0479">Metal-binding</keyword>
<keyword evidence="15" id="KW-0862">Zinc</keyword>
<feature type="transmembrane region" description="Helical" evidence="17">
    <location>
        <begin position="207"/>
        <end position="224"/>
    </location>
</feature>
<evidence type="ECO:0000256" key="17">
    <source>
        <dbReference type="SAM" id="Phobius"/>
    </source>
</evidence>
<keyword evidence="8" id="KW-0571">Peptide transport</keyword>
<evidence type="ECO:0000259" key="18">
    <source>
        <dbReference type="PROSITE" id="PS50157"/>
    </source>
</evidence>
<dbReference type="OrthoDB" id="9986677at2759"/>
<dbReference type="FunFam" id="1.10.10.2360:FF:000001">
    <property type="entry name" value="Nuclear pore complex protein Nup98-Nup96"/>
    <property type="match status" value="1"/>
</dbReference>
<feature type="region of interest" description="Disordered" evidence="16">
    <location>
        <begin position="1060"/>
        <end position="1106"/>
    </location>
</feature>
<feature type="transmembrane region" description="Helical" evidence="17">
    <location>
        <begin position="274"/>
        <end position="291"/>
    </location>
</feature>
<dbReference type="PANTHER" id="PTHR22601">
    <property type="entry name" value="ISP4 LIKE PROTEIN"/>
    <property type="match status" value="1"/>
</dbReference>
<reference evidence="19" key="2">
    <citation type="submission" date="2021-08" db="EMBL/GenBank/DDBJ databases">
        <authorList>
            <person name="Gostincar C."/>
            <person name="Sun X."/>
            <person name="Song Z."/>
            <person name="Gunde-Cimerman N."/>
        </authorList>
    </citation>
    <scope>NUCLEOTIDE SEQUENCE</scope>
    <source>
        <strain evidence="19">EXF-9911</strain>
    </source>
</reference>
<feature type="compositionally biased region" description="Polar residues" evidence="16">
    <location>
        <begin position="1261"/>
        <end position="1296"/>
    </location>
</feature>
<keyword evidence="6 17" id="KW-0812">Transmembrane</keyword>
<feature type="transmembrane region" description="Helical" evidence="17">
    <location>
        <begin position="541"/>
        <end position="558"/>
    </location>
</feature>
<dbReference type="InterPro" id="IPR000156">
    <property type="entry name" value="Ran_bind_dom"/>
</dbReference>
<evidence type="ECO:0000256" key="13">
    <source>
        <dbReference type="ARBA" id="ARBA00023136"/>
    </source>
</evidence>
<keyword evidence="7" id="KW-0509">mRNA transport</keyword>
<dbReference type="NCBIfam" id="TIGR00728">
    <property type="entry name" value="OPT_sfam"/>
    <property type="match status" value="1"/>
</dbReference>
<evidence type="ECO:0000256" key="9">
    <source>
        <dbReference type="ARBA" id="ARBA00022927"/>
    </source>
</evidence>
<protein>
    <submittedName>
        <fullName evidence="19">Small oligopeptide transporter-like protein</fullName>
    </submittedName>
</protein>
<evidence type="ECO:0000256" key="10">
    <source>
        <dbReference type="ARBA" id="ARBA00022989"/>
    </source>
</evidence>
<feature type="compositionally biased region" description="Polar residues" evidence="16">
    <location>
        <begin position="1074"/>
        <end position="1106"/>
    </location>
</feature>
<feature type="transmembrane region" description="Helical" evidence="17">
    <location>
        <begin position="311"/>
        <end position="338"/>
    </location>
</feature>
<reference evidence="19" key="1">
    <citation type="journal article" date="2021" name="J Fungi (Basel)">
        <title>Virulence traits and population genomics of the black yeast Aureobasidium melanogenum.</title>
        <authorList>
            <person name="Cernosa A."/>
            <person name="Sun X."/>
            <person name="Gostincar C."/>
            <person name="Fang C."/>
            <person name="Gunde-Cimerman N."/>
            <person name="Song Z."/>
        </authorList>
    </citation>
    <scope>NUCLEOTIDE SEQUENCE</scope>
    <source>
        <strain evidence="19">EXF-9911</strain>
    </source>
</reference>
<dbReference type="GO" id="GO:0035673">
    <property type="term" value="F:oligopeptide transmembrane transporter activity"/>
    <property type="evidence" value="ECO:0007669"/>
    <property type="project" value="InterPro"/>
</dbReference>
<dbReference type="NCBIfam" id="TIGR00727">
    <property type="entry name" value="ISP4_OPT"/>
    <property type="match status" value="1"/>
</dbReference>
<dbReference type="GO" id="GO:0051028">
    <property type="term" value="P:mRNA transport"/>
    <property type="evidence" value="ECO:0007669"/>
    <property type="project" value="UniProtKB-KW"/>
</dbReference>
<keyword evidence="10 17" id="KW-1133">Transmembrane helix</keyword>
<dbReference type="InterPro" id="IPR004813">
    <property type="entry name" value="OPT"/>
</dbReference>
<evidence type="ECO:0000256" key="6">
    <source>
        <dbReference type="ARBA" id="ARBA00022692"/>
    </source>
</evidence>
<evidence type="ECO:0000256" key="15">
    <source>
        <dbReference type="PROSITE-ProRule" id="PRU00042"/>
    </source>
</evidence>
<dbReference type="PROSITE" id="PS50157">
    <property type="entry name" value="ZINC_FINGER_C2H2_2"/>
    <property type="match status" value="1"/>
</dbReference>
<dbReference type="GO" id="GO:0016020">
    <property type="term" value="C:membrane"/>
    <property type="evidence" value="ECO:0007669"/>
    <property type="project" value="UniProtKB-SubCell"/>
</dbReference>
<feature type="region of interest" description="Disordered" evidence="16">
    <location>
        <begin position="1"/>
        <end position="49"/>
    </location>
</feature>
<name>A0A9P8EI96_AURME</name>
<feature type="non-terminal residue" evidence="19">
    <location>
        <position position="1"/>
    </location>
</feature>
<evidence type="ECO:0000256" key="14">
    <source>
        <dbReference type="ARBA" id="ARBA00023242"/>
    </source>
</evidence>
<dbReference type="Gene3D" id="1.10.10.2360">
    <property type="match status" value="1"/>
</dbReference>
<dbReference type="Gene3D" id="3.30.160.60">
    <property type="entry name" value="Classic Zinc Finger"/>
    <property type="match status" value="1"/>
</dbReference>
<dbReference type="PROSITE" id="PS00028">
    <property type="entry name" value="ZINC_FINGER_C2H2_1"/>
    <property type="match status" value="2"/>
</dbReference>
<feature type="transmembrane region" description="Helical" evidence="17">
    <location>
        <begin position="772"/>
        <end position="795"/>
    </location>
</feature>
<comment type="similarity">
    <text evidence="4">Belongs to the nucleoporin GLFG family.</text>
</comment>
<evidence type="ECO:0000256" key="5">
    <source>
        <dbReference type="ARBA" id="ARBA00022448"/>
    </source>
</evidence>
<dbReference type="InterPro" id="IPR013087">
    <property type="entry name" value="Znf_C2H2_type"/>
</dbReference>
<comment type="subcellular location">
    <subcellularLocation>
        <location evidence="1">Membrane</location>
        <topology evidence="1">Multi-pass membrane protein</topology>
    </subcellularLocation>
    <subcellularLocation>
        <location evidence="2">Nucleus</location>
        <location evidence="2">Nuclear pore complex</location>
    </subcellularLocation>
</comment>
<evidence type="ECO:0000256" key="11">
    <source>
        <dbReference type="ARBA" id="ARBA00023010"/>
    </source>
</evidence>
<feature type="transmembrane region" description="Helical" evidence="17">
    <location>
        <begin position="565"/>
        <end position="584"/>
    </location>
</feature>
<keyword evidence="14" id="KW-0539">Nucleus</keyword>
<evidence type="ECO:0000256" key="1">
    <source>
        <dbReference type="ARBA" id="ARBA00004141"/>
    </source>
</evidence>
<evidence type="ECO:0000256" key="7">
    <source>
        <dbReference type="ARBA" id="ARBA00022816"/>
    </source>
</evidence>
<feature type="compositionally biased region" description="Pro residues" evidence="16">
    <location>
        <begin position="1063"/>
        <end position="1072"/>
    </location>
</feature>